<dbReference type="InterPro" id="IPR022385">
    <property type="entry name" value="Rhs_assc_core"/>
</dbReference>
<evidence type="ECO:0000256" key="7">
    <source>
        <dbReference type="SAM" id="MobiDB-lite"/>
    </source>
</evidence>
<dbReference type="NCBIfam" id="TIGR03696">
    <property type="entry name" value="Rhs_assc_core"/>
    <property type="match status" value="1"/>
</dbReference>
<feature type="active site" description="Charge relay system" evidence="6">
    <location>
        <position position="366"/>
    </location>
</feature>
<dbReference type="InterPro" id="IPR036852">
    <property type="entry name" value="Peptidase_S8/S53_dom_sf"/>
</dbReference>
<keyword evidence="2 6" id="KW-0645">Protease</keyword>
<dbReference type="InterPro" id="IPR015500">
    <property type="entry name" value="Peptidase_S8_subtilisin-rel"/>
</dbReference>
<dbReference type="Pfam" id="PF25023">
    <property type="entry name" value="TEN_YD-shell"/>
    <property type="match status" value="2"/>
</dbReference>
<keyword evidence="8" id="KW-1133">Transmembrane helix</keyword>
<gene>
    <name evidence="11" type="ORF">B5M42_23055</name>
</gene>
<dbReference type="InterPro" id="IPR034202">
    <property type="entry name" value="Subtilisin_Carlsberg-like"/>
</dbReference>
<dbReference type="PANTHER" id="PTHR32305:SF15">
    <property type="entry name" value="PROTEIN RHSA-RELATED"/>
    <property type="match status" value="1"/>
</dbReference>
<dbReference type="SUPFAM" id="SSF54897">
    <property type="entry name" value="Protease propeptides/inhibitors"/>
    <property type="match status" value="1"/>
</dbReference>
<dbReference type="Gene3D" id="3.30.70.80">
    <property type="entry name" value="Peptidase S8 propeptide/proteinase inhibitor I9"/>
    <property type="match status" value="1"/>
</dbReference>
<dbReference type="InterPro" id="IPR056823">
    <property type="entry name" value="TEN-like_YD-shell"/>
</dbReference>
<feature type="active site" description="Charge relay system" evidence="6">
    <location>
        <position position="213"/>
    </location>
</feature>
<evidence type="ECO:0000256" key="4">
    <source>
        <dbReference type="ARBA" id="ARBA00022801"/>
    </source>
</evidence>
<dbReference type="InterPro" id="IPR006530">
    <property type="entry name" value="YD"/>
</dbReference>
<keyword evidence="3" id="KW-0677">Repeat</keyword>
<organism evidence="11 12">
    <name type="scientific">Paenibacillus athensensis</name>
    <dbReference type="NCBI Taxonomy" id="1967502"/>
    <lineage>
        <taxon>Bacteria</taxon>
        <taxon>Bacillati</taxon>
        <taxon>Bacillota</taxon>
        <taxon>Bacilli</taxon>
        <taxon>Bacillales</taxon>
        <taxon>Paenibacillaceae</taxon>
        <taxon>Paenibacillus</taxon>
    </lineage>
</organism>
<accession>A0A4Y8PR74</accession>
<dbReference type="InterPro" id="IPR050708">
    <property type="entry name" value="T6SS_VgrG/RHS"/>
</dbReference>
<keyword evidence="8" id="KW-0472">Membrane</keyword>
<dbReference type="PROSITE" id="PS00138">
    <property type="entry name" value="SUBTILASE_SER"/>
    <property type="match status" value="1"/>
</dbReference>
<evidence type="ECO:0000256" key="8">
    <source>
        <dbReference type="SAM" id="Phobius"/>
    </source>
</evidence>
<dbReference type="PROSITE" id="PS51892">
    <property type="entry name" value="SUBTILASE"/>
    <property type="match status" value="1"/>
</dbReference>
<dbReference type="PROSITE" id="PS00137">
    <property type="entry name" value="SUBTILASE_HIS"/>
    <property type="match status" value="1"/>
</dbReference>
<evidence type="ECO:0000313" key="11">
    <source>
        <dbReference type="EMBL" id="TFE83394.1"/>
    </source>
</evidence>
<dbReference type="Pfam" id="PF05593">
    <property type="entry name" value="RHS_repeat"/>
    <property type="match status" value="2"/>
</dbReference>
<feature type="domain" description="Teneurin-like YD-shell" evidence="10">
    <location>
        <begin position="1640"/>
        <end position="1910"/>
    </location>
</feature>
<evidence type="ECO:0000256" key="3">
    <source>
        <dbReference type="ARBA" id="ARBA00022737"/>
    </source>
</evidence>
<dbReference type="InterPro" id="IPR031325">
    <property type="entry name" value="RHS_repeat"/>
</dbReference>
<comment type="similarity">
    <text evidence="1 6">Belongs to the peptidase S8 family.</text>
</comment>
<evidence type="ECO:0000256" key="6">
    <source>
        <dbReference type="PROSITE-ProRule" id="PRU01240"/>
    </source>
</evidence>
<dbReference type="PANTHER" id="PTHR32305">
    <property type="match status" value="1"/>
</dbReference>
<dbReference type="NCBIfam" id="TIGR01643">
    <property type="entry name" value="YD_repeat_2x"/>
    <property type="match status" value="7"/>
</dbReference>
<feature type="region of interest" description="Disordered" evidence="7">
    <location>
        <begin position="423"/>
        <end position="449"/>
    </location>
</feature>
<dbReference type="InterPro" id="IPR000209">
    <property type="entry name" value="Peptidase_S8/S53_dom"/>
</dbReference>
<dbReference type="GO" id="GO:0006508">
    <property type="term" value="P:proteolysis"/>
    <property type="evidence" value="ECO:0007669"/>
    <property type="project" value="UniProtKB-KW"/>
</dbReference>
<dbReference type="EMBL" id="MYFO01000050">
    <property type="protein sequence ID" value="TFE83394.1"/>
    <property type="molecule type" value="Genomic_DNA"/>
</dbReference>
<dbReference type="GO" id="GO:0004252">
    <property type="term" value="F:serine-type endopeptidase activity"/>
    <property type="evidence" value="ECO:0007669"/>
    <property type="project" value="UniProtKB-UniRule"/>
</dbReference>
<proteinExistence type="inferred from homology"/>
<evidence type="ECO:0000313" key="12">
    <source>
        <dbReference type="Proteomes" id="UP000298246"/>
    </source>
</evidence>
<dbReference type="CDD" id="cd07477">
    <property type="entry name" value="Peptidases_S8_Subtilisin_subset"/>
    <property type="match status" value="1"/>
</dbReference>
<protein>
    <submittedName>
        <fullName evidence="11">Uncharacterized protein</fullName>
    </submittedName>
</protein>
<feature type="domain" description="Teneurin-like YD-shell" evidence="10">
    <location>
        <begin position="1368"/>
        <end position="1505"/>
    </location>
</feature>
<dbReference type="Pfam" id="PF00082">
    <property type="entry name" value="Peptidase_S8"/>
    <property type="match status" value="1"/>
</dbReference>
<dbReference type="SUPFAM" id="SSF52743">
    <property type="entry name" value="Subtilisin-like"/>
    <property type="match status" value="1"/>
</dbReference>
<dbReference type="PRINTS" id="PR00723">
    <property type="entry name" value="SUBTILISIN"/>
</dbReference>
<dbReference type="Proteomes" id="UP000298246">
    <property type="component" value="Unassembled WGS sequence"/>
</dbReference>
<keyword evidence="5 6" id="KW-0720">Serine protease</keyword>
<dbReference type="Gene3D" id="3.40.50.200">
    <property type="entry name" value="Peptidase S8/S53 domain"/>
    <property type="match status" value="1"/>
</dbReference>
<name>A0A4Y8PR74_9BACL</name>
<feature type="active site" description="Charge relay system" evidence="6">
    <location>
        <position position="182"/>
    </location>
</feature>
<evidence type="ECO:0000256" key="5">
    <source>
        <dbReference type="ARBA" id="ARBA00022825"/>
    </source>
</evidence>
<evidence type="ECO:0000259" key="10">
    <source>
        <dbReference type="Pfam" id="PF25023"/>
    </source>
</evidence>
<evidence type="ECO:0000256" key="2">
    <source>
        <dbReference type="ARBA" id="ARBA00022670"/>
    </source>
</evidence>
<evidence type="ECO:0000259" key="9">
    <source>
        <dbReference type="Pfam" id="PF00082"/>
    </source>
</evidence>
<evidence type="ECO:0000256" key="1">
    <source>
        <dbReference type="ARBA" id="ARBA00011073"/>
    </source>
</evidence>
<dbReference type="Gene3D" id="2.180.10.10">
    <property type="entry name" value="RHS repeat-associated core"/>
    <property type="match status" value="4"/>
</dbReference>
<dbReference type="InterPro" id="IPR023828">
    <property type="entry name" value="Peptidase_S8_Ser-AS"/>
</dbReference>
<feature type="domain" description="Peptidase S8/S53" evidence="9">
    <location>
        <begin position="173"/>
        <end position="411"/>
    </location>
</feature>
<keyword evidence="8" id="KW-0812">Transmembrane</keyword>
<comment type="caution">
    <text evidence="11">The sequence shown here is derived from an EMBL/GenBank/DDBJ whole genome shotgun (WGS) entry which is preliminary data.</text>
</comment>
<dbReference type="InterPro" id="IPR037045">
    <property type="entry name" value="S8pro/Inhibitor_I9_sf"/>
</dbReference>
<dbReference type="InterPro" id="IPR022398">
    <property type="entry name" value="Peptidase_S8_His-AS"/>
</dbReference>
<keyword evidence="12" id="KW-1185">Reference proteome</keyword>
<reference evidence="11 12" key="1">
    <citation type="submission" date="2017-03" db="EMBL/GenBank/DDBJ databases">
        <title>Isolation of Levoglucosan Utilizing Bacteria.</title>
        <authorList>
            <person name="Arya A.S."/>
        </authorList>
    </citation>
    <scope>NUCLEOTIDE SEQUENCE [LARGE SCALE GENOMIC DNA]</scope>
    <source>
        <strain evidence="11 12">MEC069</strain>
    </source>
</reference>
<keyword evidence="4 6" id="KW-0378">Hydrolase</keyword>
<feature type="transmembrane region" description="Helical" evidence="8">
    <location>
        <begin position="48"/>
        <end position="68"/>
    </location>
</feature>
<sequence length="2139" mass="233392">MITRSGVKNIMECPYKQIVPITTFIIQSVVSSIIKFNHFVEVKMKQRLISILLLFVLLFTFAAPPAAWAQAPAKAGESNKSANNATGYIIKFKDADKGRKALGKLNKKNTKSFRHLPKHATAALSPEEAQSLRQDPNVAYIEKDSLVEKAGDVVPPSLTQIHVPEAQAEQLYGDGVKVAVLDTGISATSPELRLAGSTSFVPNEPSVDDMNGHGTFVAGLVAALKDDQGLVGVAPHASLYNVKVLDGSGSGTYSQVIQAIEWAIDNHMDVVVMSFAGTEYSAALEEAMQDAYNSGILLVAAAGNAGTSTVAYPAKFNSVIGVGAVDSGNQRAPFSNTGVEVELVAPGVGVQGLSLHQGYVNLSGTSVAVPQVAGVAALLKSVHPDYTNQQLRSVLKDTATPLGPSEQYGSGLVNAAGALHLSQQTTPTPQPTPSTSPAPVESSSDPTGDVLTVAGLAEQYAIAESEIAAQLNLGYSLQEIRQALQAQATASSEMTLADQLHALNPAIQAQNGAYNYSATALEPQPDTYVPSYVEEAPARVTDDTYGTEQQVSIAADFPTSYDAFAVAQTSTKVDSAPYSVSSGAESISTVDGSLQIQSTDLTLPGRGGTGFALNRIYSSSDANYYDRRADSAGYYLTKCFPEFRAIIEQWQGGDTYTLYQDTTFYVYLFFQNNGYTTTINNPYPRYDMDHVEDGVFVEQRNREMTEFKARDAATDPPYATLSNIVMNGVTYRVKLYPTGHLIRDPGFVTSFQGIGYYNHNLPQDIENRFPIGKGWRWDIPYVEAKGGIRYVHLQGGASYELDASSYQLLNYPWKDLRMQRDYSTVTVGGINSYYVLISISGQRQYFSSDGRLLRMQDAYSNAVDFYYSSTSPFNLTKIKDALGNEINITYSTGQVTLTQGDRTVQYIKTKDPQGNKDLLTSVVDAGGRTTRYTYDIAPASYDLVGAAMKENYTALLKNVYHPTQARSVYTYETFTRSLGPTAKEQTSRIASREEAVDYVNGSTETFNHVNFTYAGDGGANVRYPLNFSTTRNDGLTQTTYSYKKSYLNDTTPSVFYNQKITQQAGTEKQETQQTFDEAHQRAVPTQVTVTHTSGTTVSPMTTITRTYDDYGNVTSETDPDNHTSIYTYDVNTHLLLSQLEPINSNLSRLVQYQRNVQGSVTQLAIRDASPAGAAGELKSQVNYAYDSFGNAVTVTLKDDNNRNTVINRSYGAAYSSGFLTSQSTSVTDVNGQASTITESMQYNASTGAMTKYTDGKGNPTNYQYDVLGRLTKATFVDNSQVNVTYDDVNNKVTAVDPTGLTTVTQWDPLGRKTSEGISGSGSVTYGYDAYGRTVWTQDALGHRTSFGYDAWGRLTQTVYPDGFSAGVTYDDVHFTVTTTDAESNQTRETYDVRKRLVKKDWLKASGPVTVGSYTYDFAGNLLTSTDGNQKTTNYSYDVLGRLSAVKDAMSQTTSYTYSLANKLTQVRYADGNTLQKQYDEAGRLIKSIDAAGQIDTYFYDANSNLTQHVDRKGQVQTNTYNNRNLLTGSQLGAETITYSYDAAGRRLTMKDATGTTTYAYDPVTKRASSVTFPDGKSIAYQFDTQGNRTQMTDPFGNTTVYGYDTRNRLTGVGSSVGNWDAAYTYKKNDLLAGVQQANGMNWTYGYDGANLVNLMQRKGSSTVVNSFSYGYDNNFNQTSKTENGTSSTYTYDPLNRIGTASPFQEQYSYDARGNRQTMQTSKAMNLDGASYTYDERNRLTQVTTEDGKTVSYRYNGDGMLYERTENGATTRYYYDGADMIAEAAVTGGTTTLQARYVRGNGLAARVDAAGSKKYYLSNGHGDVVGLADGSGNVINQYAYDLWGNPLTTSEAVTQPFRYSGEMWDSSTNLQYLRARWYDPSMGRFISEDSYEGQIDNPLSLNLYAYVSNNPLTHIDPSGHEAAPQIDWSSIGRQGLSVIKGGAQGAEQGAGKGGLIGVVVGAVIGALFLEPEHAGESVEDTNKLFANDSGFSILTADQAKNYKDDKNGNYVFRAITDFDRGSLLQGKGLVSKYTPPNLEWTLLQHCTWGGADSKGKDISIGHDPWIATTKDFSVAQRFNSGNGIVVIDLNKVNSEKKIPMYEFWGNDDLEGGLADVYGFAEQEISVYKYIPQSAIVGYVP</sequence>